<dbReference type="InterPro" id="IPR038718">
    <property type="entry name" value="SNF2-like_sf"/>
</dbReference>
<organism evidence="1 2">
    <name type="scientific">Austropuccinia psidii MF-1</name>
    <dbReference type="NCBI Taxonomy" id="1389203"/>
    <lineage>
        <taxon>Eukaryota</taxon>
        <taxon>Fungi</taxon>
        <taxon>Dikarya</taxon>
        <taxon>Basidiomycota</taxon>
        <taxon>Pucciniomycotina</taxon>
        <taxon>Pucciniomycetes</taxon>
        <taxon>Pucciniales</taxon>
        <taxon>Sphaerophragmiaceae</taxon>
        <taxon>Austropuccinia</taxon>
    </lineage>
</organism>
<dbReference type="Gene3D" id="3.40.50.10810">
    <property type="entry name" value="Tandem AAA-ATPase domain"/>
    <property type="match status" value="1"/>
</dbReference>
<dbReference type="Proteomes" id="UP000765509">
    <property type="component" value="Unassembled WGS sequence"/>
</dbReference>
<dbReference type="AlphaFoldDB" id="A0A9Q3JPL0"/>
<dbReference type="OrthoDB" id="2801544at2759"/>
<evidence type="ECO:0000313" key="2">
    <source>
        <dbReference type="Proteomes" id="UP000765509"/>
    </source>
</evidence>
<evidence type="ECO:0000313" key="1">
    <source>
        <dbReference type="EMBL" id="MBW0565829.1"/>
    </source>
</evidence>
<accession>A0A9Q3JPL0</accession>
<protein>
    <recommendedName>
        <fullName evidence="3">SNF2 N-terminal domain-containing protein</fullName>
    </recommendedName>
</protein>
<comment type="caution">
    <text evidence="1">The sequence shown here is derived from an EMBL/GenBank/DDBJ whole genome shotgun (WGS) entry which is preliminary data.</text>
</comment>
<gene>
    <name evidence="1" type="ORF">O181_105544</name>
</gene>
<evidence type="ECO:0008006" key="3">
    <source>
        <dbReference type="Google" id="ProtNLM"/>
    </source>
</evidence>
<keyword evidence="2" id="KW-1185">Reference proteome</keyword>
<sequence length="113" mass="12216">MPNEQSSHTLWATSPPGSTFKARHIITNRVVSSFESLLTNKPLGGVLVDDMGLGNTIQANALIGTSKEQLIEIPHLASSPAGNKKFSSMLRLEHCKPKPTMAPLVAHYLRPTS</sequence>
<dbReference type="EMBL" id="AVOT02078060">
    <property type="protein sequence ID" value="MBW0565829.1"/>
    <property type="molecule type" value="Genomic_DNA"/>
</dbReference>
<reference evidence="1" key="1">
    <citation type="submission" date="2021-03" db="EMBL/GenBank/DDBJ databases">
        <title>Draft genome sequence of rust myrtle Austropuccinia psidii MF-1, a brazilian biotype.</title>
        <authorList>
            <person name="Quecine M.C."/>
            <person name="Pachon D.M.R."/>
            <person name="Bonatelli M.L."/>
            <person name="Correr F.H."/>
            <person name="Franceschini L.M."/>
            <person name="Leite T.F."/>
            <person name="Margarido G.R.A."/>
            <person name="Almeida C.A."/>
            <person name="Ferrarezi J.A."/>
            <person name="Labate C.A."/>
        </authorList>
    </citation>
    <scope>NUCLEOTIDE SEQUENCE</scope>
    <source>
        <strain evidence="1">MF-1</strain>
    </source>
</reference>
<proteinExistence type="predicted"/>
<name>A0A9Q3JPL0_9BASI</name>